<feature type="chain" id="PRO_5038645745" description="DUF3558 domain-containing protein" evidence="2">
    <location>
        <begin position="23"/>
        <end position="198"/>
    </location>
</feature>
<feature type="region of interest" description="Disordered" evidence="1">
    <location>
        <begin position="29"/>
        <end position="66"/>
    </location>
</feature>
<reference evidence="3 4" key="1">
    <citation type="submission" date="2019-08" db="EMBL/GenBank/DDBJ databases">
        <authorList>
            <person name="Dong K."/>
        </authorList>
    </citation>
    <scope>NUCLEOTIDE SEQUENCE [LARGE SCALE GENOMIC DNA]</scope>
    <source>
        <strain evidence="3 4">JCM14558</strain>
    </source>
</reference>
<protein>
    <recommendedName>
        <fullName evidence="5">DUF3558 domain-containing protein</fullName>
    </recommendedName>
</protein>
<gene>
    <name evidence="3" type="ORF">FVP77_15085</name>
</gene>
<evidence type="ECO:0000313" key="3">
    <source>
        <dbReference type="EMBL" id="TXK10176.1"/>
    </source>
</evidence>
<feature type="signal peptide" evidence="2">
    <location>
        <begin position="1"/>
        <end position="22"/>
    </location>
</feature>
<dbReference type="PROSITE" id="PS51257">
    <property type="entry name" value="PROKAR_LIPOPROTEIN"/>
    <property type="match status" value="1"/>
</dbReference>
<accession>A0A5C8HZ17</accession>
<dbReference type="OrthoDB" id="5123394at2"/>
<comment type="caution">
    <text evidence="3">The sequence shown here is derived from an EMBL/GenBank/DDBJ whole genome shotgun (WGS) entry which is preliminary data.</text>
</comment>
<organism evidence="3 4">
    <name type="scientific">Microbacterium hatanonis</name>
    <dbReference type="NCBI Taxonomy" id="404366"/>
    <lineage>
        <taxon>Bacteria</taxon>
        <taxon>Bacillati</taxon>
        <taxon>Actinomycetota</taxon>
        <taxon>Actinomycetes</taxon>
        <taxon>Micrococcales</taxon>
        <taxon>Microbacteriaceae</taxon>
        <taxon>Microbacterium</taxon>
    </lineage>
</organism>
<evidence type="ECO:0008006" key="5">
    <source>
        <dbReference type="Google" id="ProtNLM"/>
    </source>
</evidence>
<proteinExistence type="predicted"/>
<dbReference type="EMBL" id="VRSV01000002">
    <property type="protein sequence ID" value="TXK10176.1"/>
    <property type="molecule type" value="Genomic_DNA"/>
</dbReference>
<keyword evidence="2" id="KW-0732">Signal</keyword>
<dbReference type="AlphaFoldDB" id="A0A5C8HZ17"/>
<feature type="compositionally biased region" description="Low complexity" evidence="1">
    <location>
        <begin position="44"/>
        <end position="64"/>
    </location>
</feature>
<dbReference type="Proteomes" id="UP000321034">
    <property type="component" value="Unassembled WGS sequence"/>
</dbReference>
<dbReference type="RefSeq" id="WP_147895374.1">
    <property type="nucleotide sequence ID" value="NZ_BAAANR010000001.1"/>
</dbReference>
<evidence type="ECO:0000313" key="4">
    <source>
        <dbReference type="Proteomes" id="UP000321034"/>
    </source>
</evidence>
<keyword evidence="4" id="KW-1185">Reference proteome</keyword>
<evidence type="ECO:0000256" key="1">
    <source>
        <dbReference type="SAM" id="MobiDB-lite"/>
    </source>
</evidence>
<evidence type="ECO:0000256" key="2">
    <source>
        <dbReference type="SAM" id="SignalP"/>
    </source>
</evidence>
<name>A0A5C8HZ17_9MICO</name>
<sequence length="198" mass="20061">MTRLRVRAIALAVAVAGIVVLAGCAPEGDGQATPSNAPTAGETPGASASPAGSPSPSGSPGSSALPTDCRSILSASVLAELAGVPLNDPSFGPSGARGDTLTCIWRDPAADTTSLVTTITRMSSGPALDLLNGLVASDGFTCFTPDKGTRCEKTFQNPTYGTTDGRTLFYREGLLIDTSYSNLAPSGYTSSIIERVFG</sequence>